<dbReference type="OrthoDB" id="10577264at2759"/>
<accession>A0A6V7UQ81</accession>
<sequence length="65" mass="7284">MIEVICSDYRRAFKHLALDLPILGKLIKGMYGGTTSNTVKPTVQSVKAIIHPKQNLMRNPVHPQN</sequence>
<evidence type="ECO:0000313" key="2">
    <source>
        <dbReference type="Proteomes" id="UP000580250"/>
    </source>
</evidence>
<dbReference type="Proteomes" id="UP000580250">
    <property type="component" value="Unassembled WGS sequence"/>
</dbReference>
<comment type="caution">
    <text evidence="1">The sequence shown here is derived from an EMBL/GenBank/DDBJ whole genome shotgun (WGS) entry which is preliminary data.</text>
</comment>
<protein>
    <submittedName>
        <fullName evidence="1">Uncharacterized protein</fullName>
    </submittedName>
</protein>
<name>A0A6V7UQ81_MELEN</name>
<evidence type="ECO:0000313" key="1">
    <source>
        <dbReference type="EMBL" id="CAD2163550.1"/>
    </source>
</evidence>
<dbReference type="EMBL" id="CAJEWN010000098">
    <property type="protein sequence ID" value="CAD2163550.1"/>
    <property type="molecule type" value="Genomic_DNA"/>
</dbReference>
<gene>
    <name evidence="1" type="ORF">MENT_LOCUS16061</name>
</gene>
<proteinExistence type="predicted"/>
<organism evidence="1 2">
    <name type="scientific">Meloidogyne enterolobii</name>
    <name type="common">Root-knot nematode worm</name>
    <name type="synonym">Meloidogyne mayaguensis</name>
    <dbReference type="NCBI Taxonomy" id="390850"/>
    <lineage>
        <taxon>Eukaryota</taxon>
        <taxon>Metazoa</taxon>
        <taxon>Ecdysozoa</taxon>
        <taxon>Nematoda</taxon>
        <taxon>Chromadorea</taxon>
        <taxon>Rhabditida</taxon>
        <taxon>Tylenchina</taxon>
        <taxon>Tylenchomorpha</taxon>
        <taxon>Tylenchoidea</taxon>
        <taxon>Meloidogynidae</taxon>
        <taxon>Meloidogyninae</taxon>
        <taxon>Meloidogyne</taxon>
    </lineage>
</organism>
<dbReference type="AlphaFoldDB" id="A0A6V7UQ81"/>
<reference evidence="1 2" key="1">
    <citation type="submission" date="2020-08" db="EMBL/GenBank/DDBJ databases">
        <authorList>
            <person name="Koutsovoulos G."/>
            <person name="Danchin GJ E."/>
        </authorList>
    </citation>
    <scope>NUCLEOTIDE SEQUENCE [LARGE SCALE GENOMIC DNA]</scope>
</reference>